<dbReference type="InterPro" id="IPR029095">
    <property type="entry name" value="NarX-like_N"/>
</dbReference>
<keyword evidence="5" id="KW-0732">Signal</keyword>
<evidence type="ECO:0000313" key="7">
    <source>
        <dbReference type="EMBL" id="UPQ84707.1"/>
    </source>
</evidence>
<feature type="domain" description="NarX-like N-terminal" evidence="6">
    <location>
        <begin position="26"/>
        <end position="106"/>
    </location>
</feature>
<keyword evidence="2" id="KW-0812">Transmembrane</keyword>
<organism evidence="7 8">
    <name type="scientific">Pseudomonas knackmussii</name>
    <dbReference type="NCBI Taxonomy" id="65741"/>
    <lineage>
        <taxon>Bacteria</taxon>
        <taxon>Pseudomonadati</taxon>
        <taxon>Pseudomonadota</taxon>
        <taxon>Gammaproteobacteria</taxon>
        <taxon>Pseudomonadales</taxon>
        <taxon>Pseudomonadaceae</taxon>
        <taxon>Pseudomonas</taxon>
    </lineage>
</organism>
<feature type="chain" id="PRO_5047115117" evidence="5">
    <location>
        <begin position="24"/>
        <end position="260"/>
    </location>
</feature>
<dbReference type="Gene3D" id="1.20.120.960">
    <property type="entry name" value="Histidine kinase NarX, sensor domain"/>
    <property type="match status" value="1"/>
</dbReference>
<sequence>MIRYLLSLSLTLGLLGFTSAGLAAISDAEAVNRAGMQRMLSQRIAKNYLMLGTETRAEVAIVQFDQSIADLESNSQLLEDYAPTATIGTALTRANETWHRYREVVLTPPSKERAVEVLQLSEQALEQNEKLVRLIEQYTGSQTANLVNRSGRQRMLSQRIAKLYLAMAGHLPSPQLQGAFNTAVKEFDEGLMYLRQAPQNTPEINRRLDQVATQWRFAQAGFNLANNSQFVPTVIVSTTETLLVKMDELTRLYEALADAH</sequence>
<evidence type="ECO:0000256" key="1">
    <source>
        <dbReference type="ARBA" id="ARBA00004141"/>
    </source>
</evidence>
<accession>A0ABY4KV01</accession>
<evidence type="ECO:0000256" key="2">
    <source>
        <dbReference type="ARBA" id="ARBA00022692"/>
    </source>
</evidence>
<dbReference type="Pfam" id="PF13675">
    <property type="entry name" value="PilJ"/>
    <property type="match status" value="2"/>
</dbReference>
<keyword evidence="3" id="KW-1133">Transmembrane helix</keyword>
<dbReference type="InterPro" id="IPR042295">
    <property type="entry name" value="NarX-like_N_sf"/>
</dbReference>
<evidence type="ECO:0000313" key="8">
    <source>
        <dbReference type="Proteomes" id="UP000831189"/>
    </source>
</evidence>
<protein>
    <submittedName>
        <fullName evidence="7">Type IV pili methyl-accepting chemotaxis transducer N-terminal domain-containing protein</fullName>
    </submittedName>
</protein>
<keyword evidence="8" id="KW-1185">Reference proteome</keyword>
<keyword evidence="4" id="KW-0472">Membrane</keyword>
<dbReference type="EMBL" id="CP096208">
    <property type="protein sequence ID" value="UPQ84707.1"/>
    <property type="molecule type" value="Genomic_DNA"/>
</dbReference>
<feature type="signal peptide" evidence="5">
    <location>
        <begin position="1"/>
        <end position="23"/>
    </location>
</feature>
<gene>
    <name evidence="7" type="ORF">M0M42_10130</name>
</gene>
<evidence type="ECO:0000256" key="4">
    <source>
        <dbReference type="ARBA" id="ARBA00023136"/>
    </source>
</evidence>
<comment type="subcellular location">
    <subcellularLocation>
        <location evidence="1">Membrane</location>
        <topology evidence="1">Multi-pass membrane protein</topology>
    </subcellularLocation>
</comment>
<evidence type="ECO:0000256" key="3">
    <source>
        <dbReference type="ARBA" id="ARBA00022989"/>
    </source>
</evidence>
<name>A0ABY4KV01_9PSED</name>
<reference evidence="7 8" key="1">
    <citation type="submission" date="2022-04" db="EMBL/GenBank/DDBJ databases">
        <title>Pseudomonas knackmussii B09-2.</title>
        <authorList>
            <person name="Deng Y."/>
        </authorList>
    </citation>
    <scope>NUCLEOTIDE SEQUENCE [LARGE SCALE GENOMIC DNA]</scope>
    <source>
        <strain evidence="7 8">B09-2</strain>
    </source>
</reference>
<feature type="domain" description="NarX-like N-terminal" evidence="6">
    <location>
        <begin position="143"/>
        <end position="219"/>
    </location>
</feature>
<proteinExistence type="predicted"/>
<evidence type="ECO:0000256" key="5">
    <source>
        <dbReference type="SAM" id="SignalP"/>
    </source>
</evidence>
<dbReference type="Proteomes" id="UP000831189">
    <property type="component" value="Chromosome"/>
</dbReference>
<evidence type="ECO:0000259" key="6">
    <source>
        <dbReference type="Pfam" id="PF13675"/>
    </source>
</evidence>